<feature type="region of interest" description="Disordered" evidence="2">
    <location>
        <begin position="437"/>
        <end position="513"/>
    </location>
</feature>
<feature type="region of interest" description="Disordered" evidence="2">
    <location>
        <begin position="180"/>
        <end position="202"/>
    </location>
</feature>
<name>A0A9W6WNX6_9STRA</name>
<feature type="compositionally biased region" description="Basic residues" evidence="2">
    <location>
        <begin position="439"/>
        <end position="450"/>
    </location>
</feature>
<feature type="region of interest" description="Disordered" evidence="2">
    <location>
        <begin position="645"/>
        <end position="760"/>
    </location>
</feature>
<feature type="region of interest" description="Disordered" evidence="2">
    <location>
        <begin position="544"/>
        <end position="630"/>
    </location>
</feature>
<dbReference type="OrthoDB" id="309807at2759"/>
<dbReference type="EMBL" id="BSXW01000086">
    <property type="protein sequence ID" value="GMF11755.1"/>
    <property type="molecule type" value="Genomic_DNA"/>
</dbReference>
<evidence type="ECO:0000256" key="2">
    <source>
        <dbReference type="SAM" id="MobiDB-lite"/>
    </source>
</evidence>
<reference evidence="3" key="1">
    <citation type="submission" date="2023-04" db="EMBL/GenBank/DDBJ databases">
        <title>Phytophthora lilii NBRC 32176.</title>
        <authorList>
            <person name="Ichikawa N."/>
            <person name="Sato H."/>
            <person name="Tonouchi N."/>
        </authorList>
    </citation>
    <scope>NUCLEOTIDE SEQUENCE</scope>
    <source>
        <strain evidence="3">NBRC 32176</strain>
    </source>
</reference>
<sequence length="760" mass="85468">MYETTAKEQITKLEVEVKVANAQLREITYVNRDNLAQIDQLTKSLSVSEKETTVLKTRIEESEKHVVELQTEKEDLQRNKNELVLATSTSRNAMNRFILSLQNMLALVKLDEFPLDEAIRELLQMVQDTFGEELNLDNVLAEDDKPVEIELEVQEDVTEEERVSRQRRAAARRKGIISIEGLGDTDDDEEKEAPQPTTTAEAADIAAEQVSAQREVIRMSRFRKSKLDHLVNKLQRDIALKADLIINLENVVCEQSRQISHLTTTSRQQARVISLYECQKGMLSSDLEMTTLMLFKVRAEKQAVEFTLEHVRIDQVLQTNRAFQAEVALATLRREFDMQVIVNEDLMGKIWRKYEYDLYMRSLRRNKEVQATVTVAEEQSQTLVPQRNPAMERPRVTSLYIPTDASGASETLLQKISKATRELLPGVASEMDLHFTVGKPKRSPKQHHGKQTLVRPLASSPRSSRTQLRAQASQEESRRRHPGMRCSNASTTSDAGTSTLPLLDDNSPTSPSQIIHHVNEFGTRQNVLVSPARPPFFNEHASRTTSLAAISPRPPAPQSPHTRKSMHRKLSADKRVPSGHLQLDTQYEERVESAEQLPRSARQSARSPITLPTPRQSSSPPSSVSSNSTLRYNRSFLRAGMEVLRNAGPSDTPLPYPGKVDTDDDGDDQPSNDDDDSSDSDYDSALSPSRLAAAVSGYHREQMSLQEAAWRQSPRRHSNHSDDGNSTDVRASTAVDDEFSAADQRSPFTPAVLYPILPNQ</sequence>
<feature type="coiled-coil region" evidence="1">
    <location>
        <begin position="59"/>
        <end position="86"/>
    </location>
</feature>
<accession>A0A9W6WNX6</accession>
<feature type="compositionally biased region" description="Polar residues" evidence="2">
    <location>
        <begin position="487"/>
        <end position="513"/>
    </location>
</feature>
<organism evidence="3 4">
    <name type="scientific">Phytophthora lilii</name>
    <dbReference type="NCBI Taxonomy" id="2077276"/>
    <lineage>
        <taxon>Eukaryota</taxon>
        <taxon>Sar</taxon>
        <taxon>Stramenopiles</taxon>
        <taxon>Oomycota</taxon>
        <taxon>Peronosporomycetes</taxon>
        <taxon>Peronosporales</taxon>
        <taxon>Peronosporaceae</taxon>
        <taxon>Phytophthora</taxon>
    </lineage>
</organism>
<proteinExistence type="predicted"/>
<keyword evidence="4" id="KW-1185">Reference proteome</keyword>
<evidence type="ECO:0000313" key="3">
    <source>
        <dbReference type="EMBL" id="GMF11755.1"/>
    </source>
</evidence>
<feature type="compositionally biased region" description="Acidic residues" evidence="2">
    <location>
        <begin position="662"/>
        <end position="682"/>
    </location>
</feature>
<comment type="caution">
    <text evidence="3">The sequence shown here is derived from an EMBL/GenBank/DDBJ whole genome shotgun (WGS) entry which is preliminary data.</text>
</comment>
<keyword evidence="1" id="KW-0175">Coiled coil</keyword>
<gene>
    <name evidence="3" type="ORF">Plil01_000243100</name>
</gene>
<evidence type="ECO:0000313" key="4">
    <source>
        <dbReference type="Proteomes" id="UP001165083"/>
    </source>
</evidence>
<feature type="compositionally biased region" description="Polar residues" evidence="2">
    <location>
        <begin position="460"/>
        <end position="474"/>
    </location>
</feature>
<protein>
    <submittedName>
        <fullName evidence="3">Unnamed protein product</fullName>
    </submittedName>
</protein>
<evidence type="ECO:0000256" key="1">
    <source>
        <dbReference type="SAM" id="Coils"/>
    </source>
</evidence>
<feature type="compositionally biased region" description="Low complexity" evidence="2">
    <location>
        <begin position="617"/>
        <end position="628"/>
    </location>
</feature>
<dbReference type="AlphaFoldDB" id="A0A9W6WNX6"/>
<dbReference type="Proteomes" id="UP001165083">
    <property type="component" value="Unassembled WGS sequence"/>
</dbReference>